<feature type="region of interest" description="Disordered" evidence="1">
    <location>
        <begin position="122"/>
        <end position="174"/>
    </location>
</feature>
<sequence>MKSDIKNSNKDFQIGMISGIYINHIKTFHVMILDENSVKYRLYNNYDIIEPDDIKYISSDDIEKIYKEGYTQTLKDILVEFLHNVIAHPLKNVLLSLYRRDDDIYNEWILTNIQNMQDMQDVYNSGNYTPPPFGSYSSQGPSPPRGSKGSRNSRHTTPPPPGPQRSSPSPPQNEDDIKYTYANILIKIYFINASDLSKEDFETLFDKQQGEDKIEDILIKIAGKNYISTFKKSFRKAILELHPDKININIEKIKKI</sequence>
<accession>A0A6C0LCY8</accession>
<evidence type="ECO:0000313" key="2">
    <source>
        <dbReference type="EMBL" id="QHU27578.1"/>
    </source>
</evidence>
<evidence type="ECO:0000256" key="1">
    <source>
        <dbReference type="SAM" id="MobiDB-lite"/>
    </source>
</evidence>
<dbReference type="AlphaFoldDB" id="A0A6C0LCY8"/>
<proteinExistence type="predicted"/>
<organism evidence="2">
    <name type="scientific">viral metagenome</name>
    <dbReference type="NCBI Taxonomy" id="1070528"/>
    <lineage>
        <taxon>unclassified sequences</taxon>
        <taxon>metagenomes</taxon>
        <taxon>organismal metagenomes</taxon>
    </lineage>
</organism>
<dbReference type="EMBL" id="MN740459">
    <property type="protein sequence ID" value="QHU27578.1"/>
    <property type="molecule type" value="Genomic_DNA"/>
</dbReference>
<reference evidence="2" key="1">
    <citation type="journal article" date="2020" name="Nature">
        <title>Giant virus diversity and host interactions through global metagenomics.</title>
        <authorList>
            <person name="Schulz F."/>
            <person name="Roux S."/>
            <person name="Paez-Espino D."/>
            <person name="Jungbluth S."/>
            <person name="Walsh D.A."/>
            <person name="Denef V.J."/>
            <person name="McMahon K.D."/>
            <person name="Konstantinidis K.T."/>
            <person name="Eloe-Fadrosh E.A."/>
            <person name="Kyrpides N.C."/>
            <person name="Woyke T."/>
        </authorList>
    </citation>
    <scope>NUCLEOTIDE SEQUENCE</scope>
    <source>
        <strain evidence="2">GVMAG-M-3300027769-26</strain>
    </source>
</reference>
<protein>
    <submittedName>
        <fullName evidence="2">Uncharacterized protein</fullName>
    </submittedName>
</protein>
<name>A0A6C0LCY8_9ZZZZ</name>
<feature type="compositionally biased region" description="Pro residues" evidence="1">
    <location>
        <begin position="157"/>
        <end position="171"/>
    </location>
</feature>